<dbReference type="InterPro" id="IPR051264">
    <property type="entry name" value="FAD-oxidored/transferase_4"/>
</dbReference>
<dbReference type="GO" id="GO:0071949">
    <property type="term" value="F:FAD binding"/>
    <property type="evidence" value="ECO:0007669"/>
    <property type="project" value="InterPro"/>
</dbReference>
<keyword evidence="3" id="KW-0285">Flavoprotein</keyword>
<dbReference type="PANTHER" id="PTHR43716">
    <property type="entry name" value="D-2-HYDROXYGLUTARATE DEHYDROGENASE, MITOCHONDRIAL"/>
    <property type="match status" value="1"/>
</dbReference>
<dbReference type="Proteomes" id="UP000008207">
    <property type="component" value="Chromosome"/>
</dbReference>
<dbReference type="GO" id="GO:0022904">
    <property type="term" value="P:respiratory electron transport chain"/>
    <property type="evidence" value="ECO:0007669"/>
    <property type="project" value="TreeGrafter"/>
</dbReference>
<organism evidence="7 8">
    <name type="scientific">Methylobacterium nodulans (strain LMG 21967 / CNCM I-2342 / ORS 2060)</name>
    <dbReference type="NCBI Taxonomy" id="460265"/>
    <lineage>
        <taxon>Bacteria</taxon>
        <taxon>Pseudomonadati</taxon>
        <taxon>Pseudomonadota</taxon>
        <taxon>Alphaproteobacteria</taxon>
        <taxon>Hyphomicrobiales</taxon>
        <taxon>Methylobacteriaceae</taxon>
        <taxon>Methylobacterium</taxon>
    </lineage>
</organism>
<evidence type="ECO:0000256" key="2">
    <source>
        <dbReference type="ARBA" id="ARBA00008000"/>
    </source>
</evidence>
<dbReference type="InterPro" id="IPR016166">
    <property type="entry name" value="FAD-bd_PCMH"/>
</dbReference>
<keyword evidence="5" id="KW-0560">Oxidoreductase</keyword>
<dbReference type="FunFam" id="3.30.70.2740:FF:000001">
    <property type="entry name" value="D-lactate dehydrogenase mitochondrial"/>
    <property type="match status" value="1"/>
</dbReference>
<dbReference type="HOGENOM" id="CLU_017779_4_1_5"/>
<dbReference type="Pfam" id="PF02913">
    <property type="entry name" value="FAD-oxidase_C"/>
    <property type="match status" value="1"/>
</dbReference>
<dbReference type="AlphaFoldDB" id="B8IND4"/>
<dbReference type="eggNOG" id="COG0277">
    <property type="taxonomic scope" value="Bacteria"/>
</dbReference>
<dbReference type="RefSeq" id="WP_015928156.1">
    <property type="nucleotide sequence ID" value="NC_011894.1"/>
</dbReference>
<evidence type="ECO:0000313" key="8">
    <source>
        <dbReference type="Proteomes" id="UP000008207"/>
    </source>
</evidence>
<evidence type="ECO:0000259" key="6">
    <source>
        <dbReference type="PROSITE" id="PS51387"/>
    </source>
</evidence>
<evidence type="ECO:0000313" key="7">
    <source>
        <dbReference type="EMBL" id="ACL56460.1"/>
    </source>
</evidence>
<accession>B8IND4</accession>
<dbReference type="SUPFAM" id="SSF55103">
    <property type="entry name" value="FAD-linked oxidases, C-terminal domain"/>
    <property type="match status" value="1"/>
</dbReference>
<dbReference type="InterPro" id="IPR016167">
    <property type="entry name" value="FAD-bd_PCMH_sub1"/>
</dbReference>
<dbReference type="KEGG" id="mno:Mnod_1468"/>
<dbReference type="Pfam" id="PF01565">
    <property type="entry name" value="FAD_binding_4"/>
    <property type="match status" value="1"/>
</dbReference>
<dbReference type="EMBL" id="CP001349">
    <property type="protein sequence ID" value="ACL56460.1"/>
    <property type="molecule type" value="Genomic_DNA"/>
</dbReference>
<dbReference type="PROSITE" id="PS51387">
    <property type="entry name" value="FAD_PCMH"/>
    <property type="match status" value="1"/>
</dbReference>
<feature type="domain" description="FAD-binding PCMH-type" evidence="6">
    <location>
        <begin position="43"/>
        <end position="224"/>
    </location>
</feature>
<dbReference type="InterPro" id="IPR004113">
    <property type="entry name" value="FAD-bd_oxidored_4_C"/>
</dbReference>
<dbReference type="InterPro" id="IPR036318">
    <property type="entry name" value="FAD-bd_PCMH-like_sf"/>
</dbReference>
<dbReference type="Gene3D" id="1.10.45.10">
    <property type="entry name" value="Vanillyl-alcohol Oxidase, Chain A, domain 4"/>
    <property type="match status" value="1"/>
</dbReference>
<name>B8IND4_METNO</name>
<dbReference type="STRING" id="460265.Mnod_1468"/>
<dbReference type="InterPro" id="IPR016164">
    <property type="entry name" value="FAD-linked_Oxase-like_C"/>
</dbReference>
<dbReference type="Gene3D" id="3.30.465.10">
    <property type="match status" value="1"/>
</dbReference>
<dbReference type="SUPFAM" id="SSF56176">
    <property type="entry name" value="FAD-binding/transporter-associated domain-like"/>
    <property type="match status" value="1"/>
</dbReference>
<dbReference type="InterPro" id="IPR016169">
    <property type="entry name" value="FAD-bd_PCMH_sub2"/>
</dbReference>
<evidence type="ECO:0000256" key="1">
    <source>
        <dbReference type="ARBA" id="ARBA00001974"/>
    </source>
</evidence>
<dbReference type="Gene3D" id="3.30.70.2740">
    <property type="match status" value="1"/>
</dbReference>
<evidence type="ECO:0000256" key="5">
    <source>
        <dbReference type="ARBA" id="ARBA00023002"/>
    </source>
</evidence>
<comment type="cofactor">
    <cofactor evidence="1">
        <name>FAD</name>
        <dbReference type="ChEBI" id="CHEBI:57692"/>
    </cofactor>
</comment>
<reference evidence="7 8" key="1">
    <citation type="submission" date="2009-01" db="EMBL/GenBank/DDBJ databases">
        <title>Complete sequence of chromosome of Methylobacterium nodulans ORS 2060.</title>
        <authorList>
            <consortium name="US DOE Joint Genome Institute"/>
            <person name="Lucas S."/>
            <person name="Copeland A."/>
            <person name="Lapidus A."/>
            <person name="Glavina del Rio T."/>
            <person name="Dalin E."/>
            <person name="Tice H."/>
            <person name="Bruce D."/>
            <person name="Goodwin L."/>
            <person name="Pitluck S."/>
            <person name="Sims D."/>
            <person name="Brettin T."/>
            <person name="Detter J.C."/>
            <person name="Han C."/>
            <person name="Larimer F."/>
            <person name="Land M."/>
            <person name="Hauser L."/>
            <person name="Kyrpides N."/>
            <person name="Ivanova N."/>
            <person name="Marx C.J."/>
            <person name="Richardson P."/>
        </authorList>
    </citation>
    <scope>NUCLEOTIDE SEQUENCE [LARGE SCALE GENOMIC DNA]</scope>
    <source>
        <strain evidence="8">LMG 21967 / CNCM I-2342 / ORS 2060</strain>
    </source>
</reference>
<dbReference type="GO" id="GO:0016491">
    <property type="term" value="F:oxidoreductase activity"/>
    <property type="evidence" value="ECO:0007669"/>
    <property type="project" value="UniProtKB-KW"/>
</dbReference>
<comment type="similarity">
    <text evidence="2">Belongs to the FAD-binding oxidoreductase/transferase type 4 family.</text>
</comment>
<gene>
    <name evidence="7" type="ordered locus">Mnod_1468</name>
</gene>
<dbReference type="InterPro" id="IPR006094">
    <property type="entry name" value="Oxid_FAD_bind_N"/>
</dbReference>
<dbReference type="Gene3D" id="3.30.70.2190">
    <property type="match status" value="1"/>
</dbReference>
<keyword evidence="4" id="KW-0274">FAD</keyword>
<evidence type="ECO:0000256" key="4">
    <source>
        <dbReference type="ARBA" id="ARBA00022827"/>
    </source>
</evidence>
<dbReference type="FunFam" id="1.10.45.10:FF:000001">
    <property type="entry name" value="D-lactate dehydrogenase mitochondrial"/>
    <property type="match status" value="1"/>
</dbReference>
<sequence>MGQVVMGQAEAFSDKLIALVGRQNVLLPGDDQEPYLVDWRGRYRGEAAAVVRPGSTEEVSRVVRLSYEAGVAIVPQGGNTGLCGAAIPSGDRPSIVVRLDRMRRIRAVSPLANTITVEAGCVLADIQAAAEAADRYFPLSLGAEGSCQIGGNIGTNAGGTAVLRYGPTRELVLGLEAVLPDGRIFNGLRALRKDNTGYDLKQLFIGAEGTLGIVTAAVLKLFARPRASALALVMLEGVAPALDLMGLLRGEVGDRIGSLEIMSRGQIQAIAETVPDTAIPFPLDAPWYLIVELTDTLAGVDLRLGLEAALGTALERGLVTDALIASSEAQAKAIWKVRHSVSEGNKRSGFVVSHDSAVPLDRQAAFVEGVERRILAAVPHARVVMHGHIGDGNIHVIALIDPARAADPAEAARMVRLINEAVDDETKAQTGAISAEHGIGQSNRARLARVTDPLELDLMRAIKGVLDPAGLMNPGKVFEPAAPAPRQ</sequence>
<keyword evidence="8" id="KW-1185">Reference proteome</keyword>
<dbReference type="Gene3D" id="3.30.43.10">
    <property type="entry name" value="Uridine Diphospho-n-acetylenolpyruvylglucosamine Reductase, domain 2"/>
    <property type="match status" value="1"/>
</dbReference>
<dbReference type="InterPro" id="IPR016171">
    <property type="entry name" value="Vanillyl_alc_oxidase_C-sub2"/>
</dbReference>
<dbReference type="PANTHER" id="PTHR43716:SF2">
    <property type="entry name" value="BLL6224 PROTEIN"/>
    <property type="match status" value="1"/>
</dbReference>
<evidence type="ECO:0000256" key="3">
    <source>
        <dbReference type="ARBA" id="ARBA00022630"/>
    </source>
</evidence>
<proteinExistence type="inferred from homology"/>
<protein>
    <submittedName>
        <fullName evidence="7">FAD linked oxidase domain protein</fullName>
    </submittedName>
</protein>